<proteinExistence type="predicted"/>
<dbReference type="GO" id="GO:0005886">
    <property type="term" value="C:plasma membrane"/>
    <property type="evidence" value="ECO:0007669"/>
    <property type="project" value="TreeGrafter"/>
</dbReference>
<dbReference type="GeneID" id="5143732"/>
<dbReference type="EMBL" id="AM114193">
    <property type="protein sequence ID" value="CAJ37330.1"/>
    <property type="molecule type" value="Genomic_DNA"/>
</dbReference>
<dbReference type="InterPro" id="IPR036890">
    <property type="entry name" value="HATPase_C_sf"/>
</dbReference>
<evidence type="ECO:0000313" key="3">
    <source>
        <dbReference type="Proteomes" id="UP000000663"/>
    </source>
</evidence>
<dbReference type="PRINTS" id="PR00344">
    <property type="entry name" value="BCTRLSENSOR"/>
</dbReference>
<dbReference type="GO" id="GO:0000155">
    <property type="term" value="F:phosphorelay sensor kinase activity"/>
    <property type="evidence" value="ECO:0007669"/>
    <property type="project" value="TreeGrafter"/>
</dbReference>
<dbReference type="PANTHER" id="PTHR45569">
    <property type="entry name" value="SENSOR PROTEIN KDPD"/>
    <property type="match status" value="1"/>
</dbReference>
<dbReference type="InterPro" id="IPR004358">
    <property type="entry name" value="Sig_transdc_His_kin-like_C"/>
</dbReference>
<name>Q0W2R3_METAR</name>
<dbReference type="InterPro" id="IPR029016">
    <property type="entry name" value="GAF-like_dom_sf"/>
</dbReference>
<dbReference type="KEGG" id="rci:RCIX2211"/>
<dbReference type="Gene3D" id="3.30.450.40">
    <property type="match status" value="1"/>
</dbReference>
<dbReference type="Gene3D" id="3.30.565.10">
    <property type="entry name" value="Histidine kinase-like ATPase, C-terminal domain"/>
    <property type="match status" value="1"/>
</dbReference>
<dbReference type="InterPro" id="IPR003594">
    <property type="entry name" value="HATPase_dom"/>
</dbReference>
<protein>
    <submittedName>
        <fullName evidence="2">Signal transduction histidine kinase</fullName>
    </submittedName>
</protein>
<keyword evidence="2" id="KW-0418">Kinase</keyword>
<dbReference type="InterPro" id="IPR005467">
    <property type="entry name" value="His_kinase_dom"/>
</dbReference>
<dbReference type="AlphaFoldDB" id="Q0W2R3"/>
<dbReference type="RefSeq" id="WP_012035251.1">
    <property type="nucleotide sequence ID" value="NC_009464.1"/>
</dbReference>
<evidence type="ECO:0000313" key="2">
    <source>
        <dbReference type="EMBL" id="CAJ37330.1"/>
    </source>
</evidence>
<dbReference type="Pfam" id="PF13185">
    <property type="entry name" value="GAF_2"/>
    <property type="match status" value="1"/>
</dbReference>
<dbReference type="OrthoDB" id="230688at2157"/>
<dbReference type="Proteomes" id="UP000000663">
    <property type="component" value="Chromosome"/>
</dbReference>
<dbReference type="SMART" id="SM00387">
    <property type="entry name" value="HATPase_c"/>
    <property type="match status" value="1"/>
</dbReference>
<dbReference type="Pfam" id="PF02518">
    <property type="entry name" value="HATPase_c"/>
    <property type="match status" value="1"/>
</dbReference>
<dbReference type="InterPro" id="IPR003018">
    <property type="entry name" value="GAF"/>
</dbReference>
<gene>
    <name evidence="2" type="ORF">RCIX2211</name>
</gene>
<feature type="domain" description="Histidine kinase" evidence="1">
    <location>
        <begin position="367"/>
        <end position="470"/>
    </location>
</feature>
<keyword evidence="2" id="KW-0808">Transferase</keyword>
<dbReference type="InterPro" id="IPR052023">
    <property type="entry name" value="Histidine_kinase_KdpD"/>
</dbReference>
<dbReference type="SUPFAM" id="SSF55781">
    <property type="entry name" value="GAF domain-like"/>
    <property type="match status" value="1"/>
</dbReference>
<dbReference type="PROSITE" id="PS50109">
    <property type="entry name" value="HIS_KIN"/>
    <property type="match status" value="1"/>
</dbReference>
<keyword evidence="3" id="KW-1185">Reference proteome</keyword>
<dbReference type="SUPFAM" id="SSF55874">
    <property type="entry name" value="ATPase domain of HSP90 chaperone/DNA topoisomerase II/histidine kinase"/>
    <property type="match status" value="1"/>
</dbReference>
<accession>Q0W2R3</accession>
<dbReference type="eggNOG" id="arCOG06219">
    <property type="taxonomic scope" value="Archaea"/>
</dbReference>
<dbReference type="CDD" id="cd00075">
    <property type="entry name" value="HATPase"/>
    <property type="match status" value="1"/>
</dbReference>
<evidence type="ECO:0000259" key="1">
    <source>
        <dbReference type="PROSITE" id="PS50109"/>
    </source>
</evidence>
<sequence>MDSSVDNSTCVVDRDGMIVWASPSFIELFSHRASPVGMMFNQLFSGLVDVCRHGEVLEDRDRLGRRRFFSVECQRMTGPGGERVSEIIVLRNVTLMRTLYDISRLTTQTKSPKDLLEKVLWIVKETYGYTGLAGYVARGQEIELLASKGWTEKLKSMISIGPIAPDAPSMAGRCAYHREQMVTTIEQYGLMTTVKDAIERIGAEFVVATPMIDHDGLVGVLTVLHGRALTPSELDTLQTICNHIAIALNVRVSEENLTSQADQARLFVELLAHEIAAYNRIIQAWQEQGAGEKLPEDVLWAIHGSDEALNTVRTISDANGALVRSIPVEESVKRAIEDSTILAKPYGRKLTVTIKALPQDVKVDPLFHYAMRNIIVNSARHSTGKSVDVDIKGTKDRMGTCKIEVSDNGPGIPDELKSGVFRREDGQTGIGLYIVKKIVSRYGGRVWIEDRVPGNPGRGARVVITLPQAQD</sequence>
<dbReference type="STRING" id="351160.RCIX2211"/>
<reference evidence="2 3" key="1">
    <citation type="journal article" date="2006" name="Science">
        <title>Genome of rice cluster I archaea -- the key methane producers in the rice rhizosphere.</title>
        <authorList>
            <person name="Erkel C."/>
            <person name="Kube M."/>
            <person name="Reinhardt R."/>
            <person name="Liesack W."/>
        </authorList>
    </citation>
    <scope>NUCLEOTIDE SEQUENCE [LARGE SCALE GENOMIC DNA]</scope>
    <source>
        <strain evidence="3">DSM 22066 / NBRC 105507 / MRE50</strain>
    </source>
</reference>
<dbReference type="PANTHER" id="PTHR45569:SF1">
    <property type="entry name" value="SENSOR PROTEIN KDPD"/>
    <property type="match status" value="1"/>
</dbReference>
<organism evidence="2 3">
    <name type="scientific">Methanocella arvoryzae (strain DSM 22066 / NBRC 105507 / MRE50)</name>
    <dbReference type="NCBI Taxonomy" id="351160"/>
    <lineage>
        <taxon>Archaea</taxon>
        <taxon>Methanobacteriati</taxon>
        <taxon>Methanobacteriota</taxon>
        <taxon>Stenosarchaea group</taxon>
        <taxon>Methanomicrobia</taxon>
        <taxon>Methanocellales</taxon>
        <taxon>Methanocellaceae</taxon>
        <taxon>Methanocella</taxon>
    </lineage>
</organism>